<comment type="caution">
    <text evidence="1">The sequence shown here is derived from an EMBL/GenBank/DDBJ whole genome shotgun (WGS) entry which is preliminary data.</text>
</comment>
<dbReference type="EMBL" id="JADINH010000020">
    <property type="protein sequence ID" value="MBO8414984.1"/>
    <property type="molecule type" value="Genomic_DNA"/>
</dbReference>
<reference evidence="1" key="2">
    <citation type="journal article" date="2021" name="PeerJ">
        <title>Extensive microbial diversity within the chicken gut microbiome revealed by metagenomics and culture.</title>
        <authorList>
            <person name="Gilroy R."/>
            <person name="Ravi A."/>
            <person name="Getino M."/>
            <person name="Pursley I."/>
            <person name="Horton D.L."/>
            <person name="Alikhan N.F."/>
            <person name="Baker D."/>
            <person name="Gharbi K."/>
            <person name="Hall N."/>
            <person name="Watson M."/>
            <person name="Adriaenssens E.M."/>
            <person name="Foster-Nyarko E."/>
            <person name="Jarju S."/>
            <person name="Secka A."/>
            <person name="Antonio M."/>
            <person name="Oren A."/>
            <person name="Chaudhuri R.R."/>
            <person name="La Ragione R."/>
            <person name="Hildebrand F."/>
            <person name="Pallen M.J."/>
        </authorList>
    </citation>
    <scope>NUCLEOTIDE SEQUENCE</scope>
    <source>
        <strain evidence="1">17213</strain>
    </source>
</reference>
<protein>
    <recommendedName>
        <fullName evidence="3">Antitoxin SocA-like Panacea domain-containing protein</fullName>
    </recommendedName>
</protein>
<organism evidence="1 2">
    <name type="scientific">Candidatus Avisuccinivibrio stercorigallinarum</name>
    <dbReference type="NCBI Taxonomy" id="2840704"/>
    <lineage>
        <taxon>Bacteria</taxon>
        <taxon>Pseudomonadati</taxon>
        <taxon>Pseudomonadota</taxon>
        <taxon>Gammaproteobacteria</taxon>
        <taxon>Aeromonadales</taxon>
        <taxon>Succinivibrionaceae</taxon>
        <taxon>Succinivibrionaceae incertae sedis</taxon>
        <taxon>Candidatus Avisuccinivibrio</taxon>
    </lineage>
</organism>
<evidence type="ECO:0000313" key="1">
    <source>
        <dbReference type="EMBL" id="MBO8414984.1"/>
    </source>
</evidence>
<sequence>MKAQDLAYAIIDYAQRQRRPVNNISLQHLLFCCALSNYAAREGRLIEDEAFEAWSHGPVIRNIYVEFAHCGARDISKRFDKVQLMPANITKTLNYWLQRGPWDLIDRTCIRNGAWDRSRDPYVRTIIPESYIQEDAQTYGI</sequence>
<gene>
    <name evidence="1" type="ORF">IAB19_01200</name>
</gene>
<evidence type="ECO:0008006" key="3">
    <source>
        <dbReference type="Google" id="ProtNLM"/>
    </source>
</evidence>
<dbReference type="Proteomes" id="UP000823631">
    <property type="component" value="Unassembled WGS sequence"/>
</dbReference>
<proteinExistence type="predicted"/>
<accession>A0A9D9GSM5</accession>
<reference evidence="1" key="1">
    <citation type="submission" date="2020-10" db="EMBL/GenBank/DDBJ databases">
        <authorList>
            <person name="Gilroy R."/>
        </authorList>
    </citation>
    <scope>NUCLEOTIDE SEQUENCE</scope>
    <source>
        <strain evidence="1">17213</strain>
    </source>
</reference>
<name>A0A9D9GSM5_9GAMM</name>
<evidence type="ECO:0000313" key="2">
    <source>
        <dbReference type="Proteomes" id="UP000823631"/>
    </source>
</evidence>
<dbReference type="AlphaFoldDB" id="A0A9D9GSM5"/>